<accession>A0A2T0UPI3</accession>
<feature type="transmembrane region" description="Helical" evidence="7">
    <location>
        <begin position="230"/>
        <end position="252"/>
    </location>
</feature>
<dbReference type="AlphaFoldDB" id="A0A2T0UPI3"/>
<dbReference type="Pfam" id="PF00528">
    <property type="entry name" value="BPD_transp_1"/>
    <property type="match status" value="1"/>
</dbReference>
<evidence type="ECO:0000313" key="10">
    <source>
        <dbReference type="EMBL" id="PRY59737.1"/>
    </source>
</evidence>
<evidence type="ECO:0000256" key="3">
    <source>
        <dbReference type="ARBA" id="ARBA00022475"/>
    </source>
</evidence>
<dbReference type="PANTHER" id="PTHR43005:SF2">
    <property type="entry name" value="INTEGRAL MEMBRANE SUGAR TRANSPORT PROTEIN"/>
    <property type="match status" value="1"/>
</dbReference>
<reference evidence="10 11" key="1">
    <citation type="submission" date="2018-03" db="EMBL/GenBank/DDBJ databases">
        <title>Genomic Encyclopedia of Type Strains, Phase III (KMG-III): the genomes of soil and plant-associated and newly described type strains.</title>
        <authorList>
            <person name="Whitman W."/>
        </authorList>
    </citation>
    <scope>NUCLEOTIDE SEQUENCE [LARGE SCALE GENOMIC DNA]</scope>
    <source>
        <strain evidence="10 11">CGMCC 4.7067</strain>
    </source>
</reference>
<dbReference type="RefSeq" id="WP_106363649.1">
    <property type="nucleotide sequence ID" value="NZ_PVTJ01000003.1"/>
</dbReference>
<keyword evidence="4 7" id="KW-0812">Transmembrane</keyword>
<proteinExistence type="inferred from homology"/>
<dbReference type="GO" id="GO:0005886">
    <property type="term" value="C:plasma membrane"/>
    <property type="evidence" value="ECO:0007669"/>
    <property type="project" value="UniProtKB-SubCell"/>
</dbReference>
<dbReference type="Proteomes" id="UP000238176">
    <property type="component" value="Unassembled WGS sequence"/>
</dbReference>
<evidence type="ECO:0000313" key="11">
    <source>
        <dbReference type="Proteomes" id="UP000238176"/>
    </source>
</evidence>
<keyword evidence="6 7" id="KW-0472">Membrane</keyword>
<evidence type="ECO:0000256" key="5">
    <source>
        <dbReference type="ARBA" id="ARBA00022989"/>
    </source>
</evidence>
<comment type="caution">
    <text evidence="10">The sequence shown here is derived from an EMBL/GenBank/DDBJ whole genome shotgun (WGS) entry which is preliminary data.</text>
</comment>
<name>A0A2T0UPI3_9ACTN</name>
<dbReference type="Gene3D" id="1.10.3720.10">
    <property type="entry name" value="MetI-like"/>
    <property type="match status" value="1"/>
</dbReference>
<feature type="transmembrane region" description="Helical" evidence="7">
    <location>
        <begin position="281"/>
        <end position="303"/>
    </location>
</feature>
<comment type="subcellular location">
    <subcellularLocation>
        <location evidence="1 7">Cell membrane</location>
        <topology evidence="1 7">Multi-pass membrane protein</topology>
    </subcellularLocation>
</comment>
<keyword evidence="3" id="KW-1003">Cell membrane</keyword>
<feature type="region of interest" description="Disordered" evidence="8">
    <location>
        <begin position="1"/>
        <end position="24"/>
    </location>
</feature>
<dbReference type="OrthoDB" id="34224at2"/>
<dbReference type="CDD" id="cd06261">
    <property type="entry name" value="TM_PBP2"/>
    <property type="match status" value="1"/>
</dbReference>
<keyword evidence="2 7" id="KW-0813">Transport</keyword>
<dbReference type="SUPFAM" id="SSF161098">
    <property type="entry name" value="MetI-like"/>
    <property type="match status" value="1"/>
</dbReference>
<dbReference type="PROSITE" id="PS50928">
    <property type="entry name" value="ABC_TM1"/>
    <property type="match status" value="1"/>
</dbReference>
<keyword evidence="5 7" id="KW-1133">Transmembrane helix</keyword>
<dbReference type="EMBL" id="PVTJ01000003">
    <property type="protein sequence ID" value="PRY59737.1"/>
    <property type="molecule type" value="Genomic_DNA"/>
</dbReference>
<keyword evidence="11" id="KW-1185">Reference proteome</keyword>
<feature type="transmembrane region" description="Helical" evidence="7">
    <location>
        <begin position="33"/>
        <end position="56"/>
    </location>
</feature>
<dbReference type="PANTHER" id="PTHR43005">
    <property type="entry name" value="BLR7065 PROTEIN"/>
    <property type="match status" value="1"/>
</dbReference>
<feature type="transmembrane region" description="Helical" evidence="7">
    <location>
        <begin position="125"/>
        <end position="142"/>
    </location>
</feature>
<evidence type="ECO:0000256" key="2">
    <source>
        <dbReference type="ARBA" id="ARBA00022448"/>
    </source>
</evidence>
<organism evidence="10 11">
    <name type="scientific">Glycomyces artemisiae</name>
    <dbReference type="NCBI Taxonomy" id="1076443"/>
    <lineage>
        <taxon>Bacteria</taxon>
        <taxon>Bacillati</taxon>
        <taxon>Actinomycetota</taxon>
        <taxon>Actinomycetes</taxon>
        <taxon>Glycomycetales</taxon>
        <taxon>Glycomycetaceae</taxon>
        <taxon>Glycomyces</taxon>
    </lineage>
</organism>
<gene>
    <name evidence="10" type="ORF">B0I28_103211</name>
</gene>
<feature type="domain" description="ABC transmembrane type-1" evidence="9">
    <location>
        <begin position="88"/>
        <end position="299"/>
    </location>
</feature>
<evidence type="ECO:0000259" key="9">
    <source>
        <dbReference type="PROSITE" id="PS50928"/>
    </source>
</evidence>
<sequence length="311" mass="34341">MTAVVTPAPARRRRGPGPQKMPLGERWSRRGPLLPALLLVLVLTQLPMLVTVYYSLQSRNLLRPGETAFAGLDNYAAVIGDAHFRGAVLNTVVLTASVVLLAMALGIALAVLLDQKFLGRNVVRTLLITPFLVMPAAAALIWKHAMFNPLFGILNWVLSPFGVERVDWVSEHPMFSLILMLTWQWTPFMMLIVLAGLQSQDPEILEAAKVDGANALQTFRRITFPHLRRFIELGLLLGSIFIVNTFDPIYLITQGGPGQATTNLPYFIYQVTFRAFEVGEAAAAGVVVVCCTILIATFALRVISSLFREER</sequence>
<evidence type="ECO:0000256" key="4">
    <source>
        <dbReference type="ARBA" id="ARBA00022692"/>
    </source>
</evidence>
<dbReference type="InterPro" id="IPR000515">
    <property type="entry name" value="MetI-like"/>
</dbReference>
<feature type="transmembrane region" description="Helical" evidence="7">
    <location>
        <begin position="174"/>
        <end position="197"/>
    </location>
</feature>
<evidence type="ECO:0000256" key="8">
    <source>
        <dbReference type="SAM" id="MobiDB-lite"/>
    </source>
</evidence>
<dbReference type="InterPro" id="IPR035906">
    <property type="entry name" value="MetI-like_sf"/>
</dbReference>
<evidence type="ECO:0000256" key="1">
    <source>
        <dbReference type="ARBA" id="ARBA00004651"/>
    </source>
</evidence>
<evidence type="ECO:0000256" key="7">
    <source>
        <dbReference type="RuleBase" id="RU363032"/>
    </source>
</evidence>
<comment type="similarity">
    <text evidence="7">Belongs to the binding-protein-dependent transport system permease family.</text>
</comment>
<protein>
    <submittedName>
        <fullName evidence="10">Carbohydrate ABC transporter membrane protein 1 (CUT1 family)</fullName>
    </submittedName>
</protein>
<feature type="transmembrane region" description="Helical" evidence="7">
    <location>
        <begin position="92"/>
        <end position="113"/>
    </location>
</feature>
<evidence type="ECO:0000256" key="6">
    <source>
        <dbReference type="ARBA" id="ARBA00023136"/>
    </source>
</evidence>
<dbReference type="GO" id="GO:0055085">
    <property type="term" value="P:transmembrane transport"/>
    <property type="evidence" value="ECO:0007669"/>
    <property type="project" value="InterPro"/>
</dbReference>